<evidence type="ECO:0000256" key="5">
    <source>
        <dbReference type="ARBA" id="ARBA00023274"/>
    </source>
</evidence>
<accession>K8EAX7</accession>
<evidence type="ECO:0000256" key="4">
    <source>
        <dbReference type="ARBA" id="ARBA00023128"/>
    </source>
</evidence>
<keyword evidence="5" id="KW-0687">Ribonucleoprotein</keyword>
<reference evidence="8 9" key="1">
    <citation type="submission" date="2011-10" db="EMBL/GenBank/DDBJ databases">
        <authorList>
            <person name="Genoscope - CEA"/>
        </authorList>
    </citation>
    <scope>NUCLEOTIDE SEQUENCE [LARGE SCALE GENOMIC DNA]</scope>
    <source>
        <strain evidence="8 9">RCC 1105</strain>
    </source>
</reference>
<evidence type="ECO:0000256" key="3">
    <source>
        <dbReference type="ARBA" id="ARBA00022980"/>
    </source>
</evidence>
<keyword evidence="9" id="KW-1185">Reference proteome</keyword>
<keyword evidence="3" id="KW-0689">Ribosomal protein</keyword>
<comment type="similarity">
    <text evidence="2">Belongs to the mitochondrion-specific ribosomal protein mS23 family.</text>
</comment>
<keyword evidence="4" id="KW-0496">Mitochondrion</keyword>
<protein>
    <recommendedName>
        <fullName evidence="6">Small ribosomal subunit protein mS23</fullName>
    </recommendedName>
</protein>
<evidence type="ECO:0000256" key="6">
    <source>
        <dbReference type="ARBA" id="ARBA00035137"/>
    </source>
</evidence>
<gene>
    <name evidence="8" type="ORF">Bathy02g00290</name>
</gene>
<organism evidence="8 9">
    <name type="scientific">Bathycoccus prasinos</name>
    <dbReference type="NCBI Taxonomy" id="41875"/>
    <lineage>
        <taxon>Eukaryota</taxon>
        <taxon>Viridiplantae</taxon>
        <taxon>Chlorophyta</taxon>
        <taxon>Mamiellophyceae</taxon>
        <taxon>Mamiellales</taxon>
        <taxon>Bathycoccaceae</taxon>
        <taxon>Bathycoccus</taxon>
    </lineage>
</organism>
<dbReference type="InterPro" id="IPR059242">
    <property type="entry name" value="mS23_dom"/>
</dbReference>
<proteinExistence type="inferred from homology"/>
<dbReference type="CDD" id="cd23701">
    <property type="entry name" value="At1g26750"/>
    <property type="match status" value="1"/>
</dbReference>
<dbReference type="Proteomes" id="UP000198341">
    <property type="component" value="Chromosome 2"/>
</dbReference>
<evidence type="ECO:0000256" key="7">
    <source>
        <dbReference type="SAM" id="MobiDB-lite"/>
    </source>
</evidence>
<evidence type="ECO:0000256" key="1">
    <source>
        <dbReference type="ARBA" id="ARBA00004173"/>
    </source>
</evidence>
<feature type="region of interest" description="Disordered" evidence="7">
    <location>
        <begin position="230"/>
        <end position="284"/>
    </location>
</feature>
<name>K8EAX7_9CHLO</name>
<dbReference type="AlphaFoldDB" id="K8EAX7"/>
<evidence type="ECO:0000313" key="8">
    <source>
        <dbReference type="EMBL" id="CCO14931.1"/>
    </source>
</evidence>
<evidence type="ECO:0000256" key="2">
    <source>
        <dbReference type="ARBA" id="ARBA00009864"/>
    </source>
</evidence>
<evidence type="ECO:0000313" key="9">
    <source>
        <dbReference type="Proteomes" id="UP000198341"/>
    </source>
</evidence>
<dbReference type="GeneID" id="19017142"/>
<dbReference type="STRING" id="41875.K8EAX7"/>
<sequence length="284" mass="32220">MKRGAASSANQALKLTMDMFRSRTKTGKREAKNLLFPLAQKLTGEGIIEKPKWLQAMERVHPANTAIGMNDFLAEKKEKIVYPEDKLIRAYYNRRPLAKLEAIDMHAGERNEKEETSSSSSSKKNKNTGRHFVRQFALRQLEYMNQKAQPLIRTKQYPSGRKYTEAEARELVEKEAEEERRLLARNREGDENPFVPTLISKIKVDPNLLEVINKEEESYWMKNKETKASNAALGLDGKSGIVGRFSRGAMRKKREERDSPSSNTSSASTTSTTTTTTSTSKVDV</sequence>
<feature type="compositionally biased region" description="Low complexity" evidence="7">
    <location>
        <begin position="260"/>
        <end position="284"/>
    </location>
</feature>
<dbReference type="EMBL" id="FO082277">
    <property type="protein sequence ID" value="CCO14931.1"/>
    <property type="molecule type" value="Genomic_DNA"/>
</dbReference>
<dbReference type="OrthoDB" id="510957at2759"/>
<dbReference type="RefSeq" id="XP_007514691.1">
    <property type="nucleotide sequence ID" value="XM_007514629.1"/>
</dbReference>
<feature type="compositionally biased region" description="Basic and acidic residues" evidence="7">
    <location>
        <begin position="103"/>
        <end position="116"/>
    </location>
</feature>
<dbReference type="KEGG" id="bpg:Bathy02g00290"/>
<comment type="subcellular location">
    <subcellularLocation>
        <location evidence="1">Mitochondrion</location>
    </subcellularLocation>
</comment>
<feature type="region of interest" description="Disordered" evidence="7">
    <location>
        <begin position="103"/>
        <end position="129"/>
    </location>
</feature>